<dbReference type="PROSITE" id="PS51257">
    <property type="entry name" value="PROKAR_LIPOPROTEIN"/>
    <property type="match status" value="1"/>
</dbReference>
<evidence type="ECO:0000313" key="2">
    <source>
        <dbReference type="EMBL" id="MBB6550346.1"/>
    </source>
</evidence>
<keyword evidence="1" id="KW-0732">Signal</keyword>
<evidence type="ECO:0008006" key="4">
    <source>
        <dbReference type="Google" id="ProtNLM"/>
    </source>
</evidence>
<accession>A0A7X0NVD6</accession>
<feature type="chain" id="PRO_5031172552" description="Spore-associated protein A" evidence="1">
    <location>
        <begin position="31"/>
        <end position="146"/>
    </location>
</feature>
<feature type="signal peptide" evidence="1">
    <location>
        <begin position="1"/>
        <end position="30"/>
    </location>
</feature>
<evidence type="ECO:0000313" key="3">
    <source>
        <dbReference type="Proteomes" id="UP000565579"/>
    </source>
</evidence>
<reference evidence="2 3" key="1">
    <citation type="submission" date="2020-08" db="EMBL/GenBank/DDBJ databases">
        <title>Sequencing the genomes of 1000 actinobacteria strains.</title>
        <authorList>
            <person name="Klenk H.-P."/>
        </authorList>
    </citation>
    <scope>NUCLEOTIDE SEQUENCE [LARGE SCALE GENOMIC DNA]</scope>
    <source>
        <strain evidence="2 3">DSM 43768</strain>
    </source>
</reference>
<sequence length="146" mass="15314">MRIHRMPATLASVVALAACAVTLTATPAGASGAANPCGSGYKLVGSYTIAKDGTKYGTLEVRWSAATGKNCALAYGFGANYGRADYKSVRIETTGSTRWADTDWGDYKYYAGPVYVSARNTCINVAAHVRGTRGTGFVSKRSVHCG</sequence>
<proteinExistence type="predicted"/>
<protein>
    <recommendedName>
        <fullName evidence="4">Spore-associated protein A</fullName>
    </recommendedName>
</protein>
<keyword evidence="3" id="KW-1185">Reference proteome</keyword>
<comment type="caution">
    <text evidence="2">The sequence shown here is derived from an EMBL/GenBank/DDBJ whole genome shotgun (WGS) entry which is preliminary data.</text>
</comment>
<gene>
    <name evidence="2" type="ORF">HD593_005141</name>
</gene>
<dbReference type="AlphaFoldDB" id="A0A7X0NVD6"/>
<dbReference type="EMBL" id="JACHMI010000001">
    <property type="protein sequence ID" value="MBB6550346.1"/>
    <property type="molecule type" value="Genomic_DNA"/>
</dbReference>
<dbReference type="RefSeq" id="WP_185104635.1">
    <property type="nucleotide sequence ID" value="NZ_BAAAXY010000204.1"/>
</dbReference>
<evidence type="ECO:0000256" key="1">
    <source>
        <dbReference type="SAM" id="SignalP"/>
    </source>
</evidence>
<name>A0A7X0NVD6_9ACTN</name>
<organism evidence="2 3">
    <name type="scientific">Nonomuraea rubra</name>
    <dbReference type="NCBI Taxonomy" id="46180"/>
    <lineage>
        <taxon>Bacteria</taxon>
        <taxon>Bacillati</taxon>
        <taxon>Actinomycetota</taxon>
        <taxon>Actinomycetes</taxon>
        <taxon>Streptosporangiales</taxon>
        <taxon>Streptosporangiaceae</taxon>
        <taxon>Nonomuraea</taxon>
    </lineage>
</organism>
<dbReference type="Proteomes" id="UP000565579">
    <property type="component" value="Unassembled WGS sequence"/>
</dbReference>